<dbReference type="InterPro" id="IPR023213">
    <property type="entry name" value="CAT-like_dom_sf"/>
</dbReference>
<accession>A0AAW0QBD1</accession>
<dbReference type="EMBL" id="JAQQWP010000010">
    <property type="protein sequence ID" value="KAK8097099.1"/>
    <property type="molecule type" value="Genomic_DNA"/>
</dbReference>
<proteinExistence type="predicted"/>
<gene>
    <name evidence="2" type="ORF">PG999_013043</name>
</gene>
<dbReference type="AlphaFoldDB" id="A0AAW0QBD1"/>
<sequence>MNRPLGEAAQVIRSSIQEQVTDEQIRAQMRMLKERGLGQRDPLYGNPDAQFLIYSNWAKFDLFNACDFSPAVIIPQEGPESEVTPSTSGVDTGVATTPPGKPVYMHSGCVVDSRFQRDCFVITGKTCRVIIG</sequence>
<organism evidence="2 3">
    <name type="scientific">Apiospora kogelbergensis</name>
    <dbReference type="NCBI Taxonomy" id="1337665"/>
    <lineage>
        <taxon>Eukaryota</taxon>
        <taxon>Fungi</taxon>
        <taxon>Dikarya</taxon>
        <taxon>Ascomycota</taxon>
        <taxon>Pezizomycotina</taxon>
        <taxon>Sordariomycetes</taxon>
        <taxon>Xylariomycetidae</taxon>
        <taxon>Amphisphaeriales</taxon>
        <taxon>Apiosporaceae</taxon>
        <taxon>Apiospora</taxon>
    </lineage>
</organism>
<keyword evidence="3" id="KW-1185">Reference proteome</keyword>
<reference evidence="2 3" key="1">
    <citation type="submission" date="2023-01" db="EMBL/GenBank/DDBJ databases">
        <title>Analysis of 21 Apiospora genomes using comparative genomics revels a genus with tremendous synthesis potential of carbohydrate active enzymes and secondary metabolites.</title>
        <authorList>
            <person name="Sorensen T."/>
        </authorList>
    </citation>
    <scope>NUCLEOTIDE SEQUENCE [LARGE SCALE GENOMIC DNA]</scope>
    <source>
        <strain evidence="2 3">CBS 117206</strain>
    </source>
</reference>
<comment type="caution">
    <text evidence="2">The sequence shown here is derived from an EMBL/GenBank/DDBJ whole genome shotgun (WGS) entry which is preliminary data.</text>
</comment>
<feature type="region of interest" description="Disordered" evidence="1">
    <location>
        <begin position="77"/>
        <end position="98"/>
    </location>
</feature>
<name>A0AAW0QBD1_9PEZI</name>
<protein>
    <submittedName>
        <fullName evidence="2">Uncharacterized protein</fullName>
    </submittedName>
</protein>
<dbReference type="Gene3D" id="3.30.559.10">
    <property type="entry name" value="Chloramphenicol acetyltransferase-like domain"/>
    <property type="match status" value="1"/>
</dbReference>
<evidence type="ECO:0000313" key="3">
    <source>
        <dbReference type="Proteomes" id="UP001392437"/>
    </source>
</evidence>
<dbReference type="Proteomes" id="UP001392437">
    <property type="component" value="Unassembled WGS sequence"/>
</dbReference>
<evidence type="ECO:0000256" key="1">
    <source>
        <dbReference type="SAM" id="MobiDB-lite"/>
    </source>
</evidence>
<evidence type="ECO:0000313" key="2">
    <source>
        <dbReference type="EMBL" id="KAK8097099.1"/>
    </source>
</evidence>